<dbReference type="AlphaFoldDB" id="A0A9P6EIZ8"/>
<dbReference type="InterPro" id="IPR032675">
    <property type="entry name" value="LRR_dom_sf"/>
</dbReference>
<evidence type="ECO:0000313" key="1">
    <source>
        <dbReference type="EMBL" id="KAF9529942.1"/>
    </source>
</evidence>
<dbReference type="SUPFAM" id="SSF52047">
    <property type="entry name" value="RNI-like"/>
    <property type="match status" value="1"/>
</dbReference>
<gene>
    <name evidence="1" type="ORF">CPB83DRAFT_851864</name>
</gene>
<accession>A0A9P6EIZ8</accession>
<dbReference type="Gene3D" id="3.80.10.10">
    <property type="entry name" value="Ribonuclease Inhibitor"/>
    <property type="match status" value="1"/>
</dbReference>
<sequence length="696" mass="77501">MEELHAFSDHLPAASSVLPCSLGTSSVLPSRYEPGNYNPKRVPDQSTGRTLIYDHRDSTFCSFPLAISSSTMNVFNPKILDASIRDVSSYLSDHQKVDLLLYAMRSLQFEGRSRTVVENAIQSCLQVSTLSPETVAKARILRARARLIAGSPLGAQEDLQAALAAEPDNPEAMALFHQRSVTVEKLLSPLPKPSFRDRISTEIWREVALYLPRRDLKALLFIPHCLSRIASQLLFRELNLHLSGSVLEGNDAHYSDTYQYDPRVVATQKDEDARQAQRSADILTRIIVDPSFANSVRTLRIYTSRKEKDGVLAFQTGMLTNAMPKLINLKNVHISASSEAIVPVLRILQNTSPRLSGLSLRSPEGPPDLSFVEFRHLAHFAYSTDTIVGAPTTIHSLIAQNRSSIRALTLQNPNPSPHWTFPSASLSIRNLTSIYFTGHFPSNSHAFAEILSSGRQLETFNVSCCALECSTASSQFRSVQNSNALPFLRHFAFSITSIGRRTVDRDLFPSIAEFLRGRKHLRSLQLVVYDETVHPAVGFDAAIWGVLPSLEALKGLRITYPADLSPGLASWLIPRSVSALKLTLDYSNPNARDPIPFLNQLRHGVPPTLRFIGLSDINVRSASAVVEHGFPMVRVVRVGNNYWTANRNQHAGSNAPGLEMEQWPKRRVQYHAIEWLEWLGCEDATLWDPSAFLDVR</sequence>
<dbReference type="InterPro" id="IPR011990">
    <property type="entry name" value="TPR-like_helical_dom_sf"/>
</dbReference>
<comment type="caution">
    <text evidence="1">The sequence shown here is derived from an EMBL/GenBank/DDBJ whole genome shotgun (WGS) entry which is preliminary data.</text>
</comment>
<evidence type="ECO:0000313" key="2">
    <source>
        <dbReference type="Proteomes" id="UP000807306"/>
    </source>
</evidence>
<dbReference type="Proteomes" id="UP000807306">
    <property type="component" value="Unassembled WGS sequence"/>
</dbReference>
<organism evidence="1 2">
    <name type="scientific">Crepidotus variabilis</name>
    <dbReference type="NCBI Taxonomy" id="179855"/>
    <lineage>
        <taxon>Eukaryota</taxon>
        <taxon>Fungi</taxon>
        <taxon>Dikarya</taxon>
        <taxon>Basidiomycota</taxon>
        <taxon>Agaricomycotina</taxon>
        <taxon>Agaricomycetes</taxon>
        <taxon>Agaricomycetidae</taxon>
        <taxon>Agaricales</taxon>
        <taxon>Agaricineae</taxon>
        <taxon>Crepidotaceae</taxon>
        <taxon>Crepidotus</taxon>
    </lineage>
</organism>
<protein>
    <submittedName>
        <fullName evidence="1">Uncharacterized protein</fullName>
    </submittedName>
</protein>
<dbReference type="OrthoDB" id="2685413at2759"/>
<keyword evidence="2" id="KW-1185">Reference proteome</keyword>
<proteinExistence type="predicted"/>
<name>A0A9P6EIZ8_9AGAR</name>
<dbReference type="EMBL" id="MU157843">
    <property type="protein sequence ID" value="KAF9529942.1"/>
    <property type="molecule type" value="Genomic_DNA"/>
</dbReference>
<reference evidence="1" key="1">
    <citation type="submission" date="2020-11" db="EMBL/GenBank/DDBJ databases">
        <authorList>
            <consortium name="DOE Joint Genome Institute"/>
            <person name="Ahrendt S."/>
            <person name="Riley R."/>
            <person name="Andreopoulos W."/>
            <person name="Labutti K."/>
            <person name="Pangilinan J."/>
            <person name="Ruiz-Duenas F.J."/>
            <person name="Barrasa J.M."/>
            <person name="Sanchez-Garcia M."/>
            <person name="Camarero S."/>
            <person name="Miyauchi S."/>
            <person name="Serrano A."/>
            <person name="Linde D."/>
            <person name="Babiker R."/>
            <person name="Drula E."/>
            <person name="Ayuso-Fernandez I."/>
            <person name="Pacheco R."/>
            <person name="Padilla G."/>
            <person name="Ferreira P."/>
            <person name="Barriuso J."/>
            <person name="Kellner H."/>
            <person name="Castanera R."/>
            <person name="Alfaro M."/>
            <person name="Ramirez L."/>
            <person name="Pisabarro A.G."/>
            <person name="Kuo A."/>
            <person name="Tritt A."/>
            <person name="Lipzen A."/>
            <person name="He G."/>
            <person name="Yan M."/>
            <person name="Ng V."/>
            <person name="Cullen D."/>
            <person name="Martin F."/>
            <person name="Rosso M.-N."/>
            <person name="Henrissat B."/>
            <person name="Hibbett D."/>
            <person name="Martinez A.T."/>
            <person name="Grigoriev I.V."/>
        </authorList>
    </citation>
    <scope>NUCLEOTIDE SEQUENCE</scope>
    <source>
        <strain evidence="1">CBS 506.95</strain>
    </source>
</reference>
<dbReference type="SUPFAM" id="SSF48452">
    <property type="entry name" value="TPR-like"/>
    <property type="match status" value="1"/>
</dbReference>